<dbReference type="Proteomes" id="UP000294683">
    <property type="component" value="Unassembled WGS sequence"/>
</dbReference>
<dbReference type="PANTHER" id="PTHR47806">
    <property type="entry name" value="50S RIBOSOMAL PROTEIN L3 GLUTAMINE METHYLTRANSFERASE"/>
    <property type="match status" value="1"/>
</dbReference>
<dbReference type="InterPro" id="IPR002052">
    <property type="entry name" value="DNA_methylase_N6_adenine_CS"/>
</dbReference>
<reference evidence="7 9" key="2">
    <citation type="submission" date="2019-03" db="EMBL/GenBank/DDBJ databases">
        <title>Genomic Encyclopedia of Type Strains, Phase IV (KMG-IV): sequencing the most valuable type-strain genomes for metagenomic binning, comparative biology and taxonomic classification.</title>
        <authorList>
            <person name="Goeker M."/>
        </authorList>
    </citation>
    <scope>NUCLEOTIDE SEQUENCE [LARGE SCALE GENOMIC DNA]</scope>
    <source>
        <strain evidence="7 9">DSM 17481</strain>
    </source>
</reference>
<dbReference type="FunFam" id="3.40.50.150:FF:000042">
    <property type="entry name" value="50S ribosomal protein L3 glutamine methyltransferase"/>
    <property type="match status" value="1"/>
</dbReference>
<dbReference type="PIRSF" id="PIRSF037167">
    <property type="entry name" value="Mtase_YfcB_prd"/>
    <property type="match status" value="1"/>
</dbReference>
<dbReference type="GO" id="GO:0005840">
    <property type="term" value="C:ribosome"/>
    <property type="evidence" value="ECO:0007669"/>
    <property type="project" value="UniProtKB-KW"/>
</dbReference>
<dbReference type="PANTHER" id="PTHR47806:SF1">
    <property type="entry name" value="RIBOSOMAL PROTEIN UL3 GLUTAMINE METHYLTRANSFERASE"/>
    <property type="match status" value="1"/>
</dbReference>
<keyword evidence="7" id="KW-0689">Ribosomal protein</keyword>
<evidence type="ECO:0000256" key="3">
    <source>
        <dbReference type="ARBA" id="ARBA00022691"/>
    </source>
</evidence>
<dbReference type="GO" id="GO:0032259">
    <property type="term" value="P:methylation"/>
    <property type="evidence" value="ECO:0007669"/>
    <property type="project" value="UniProtKB-KW"/>
</dbReference>
<evidence type="ECO:0000256" key="2">
    <source>
        <dbReference type="ARBA" id="ARBA00022679"/>
    </source>
</evidence>
<reference evidence="6 8" key="1">
    <citation type="submission" date="2018-06" db="EMBL/GenBank/DDBJ databases">
        <authorList>
            <consortium name="Pathogen Informatics"/>
            <person name="Doyle S."/>
        </authorList>
    </citation>
    <scope>NUCLEOTIDE SEQUENCE [LARGE SCALE GENOMIC DNA]</scope>
    <source>
        <strain evidence="6 8">NCTC11188</strain>
    </source>
</reference>
<evidence type="ECO:0000259" key="5">
    <source>
        <dbReference type="Pfam" id="PF05175"/>
    </source>
</evidence>
<evidence type="ECO:0000256" key="1">
    <source>
        <dbReference type="ARBA" id="ARBA00022603"/>
    </source>
</evidence>
<dbReference type="GO" id="GO:0003676">
    <property type="term" value="F:nucleic acid binding"/>
    <property type="evidence" value="ECO:0007669"/>
    <property type="project" value="InterPro"/>
</dbReference>
<dbReference type="AlphaFoldDB" id="A0A379AVN7"/>
<dbReference type="PROSITE" id="PS00092">
    <property type="entry name" value="N6_MTASE"/>
    <property type="match status" value="1"/>
</dbReference>
<dbReference type="Gene3D" id="3.40.50.150">
    <property type="entry name" value="Vaccinia Virus protein VP39"/>
    <property type="match status" value="1"/>
</dbReference>
<gene>
    <name evidence="4 6" type="primary">prmB</name>
    <name evidence="7" type="ORF">EV689_104163</name>
    <name evidence="6" type="ORF">NCTC11188_00666</name>
</gene>
<keyword evidence="3 4" id="KW-0949">S-adenosyl-L-methionine</keyword>
<keyword evidence="7" id="KW-0687">Ribonucleoprotein</keyword>
<dbReference type="RefSeq" id="WP_103852801.1">
    <property type="nucleotide sequence ID" value="NZ_PQVJ01000006.1"/>
</dbReference>
<dbReference type="EC" id="2.1.1.298" evidence="4"/>
<dbReference type="EMBL" id="UGSQ01000003">
    <property type="protein sequence ID" value="SUB26319.1"/>
    <property type="molecule type" value="Genomic_DNA"/>
</dbReference>
<comment type="function">
    <text evidence="4">Methylates ribosomal protein uL3 on a specific glutamine residue.</text>
</comment>
<dbReference type="Proteomes" id="UP000255113">
    <property type="component" value="Unassembled WGS sequence"/>
</dbReference>
<dbReference type="GO" id="GO:0036009">
    <property type="term" value="F:protein-glutamine N-methyltransferase activity"/>
    <property type="evidence" value="ECO:0007669"/>
    <property type="project" value="UniProtKB-UniRule"/>
</dbReference>
<dbReference type="SUPFAM" id="SSF53335">
    <property type="entry name" value="S-adenosyl-L-methionine-dependent methyltransferases"/>
    <property type="match status" value="1"/>
</dbReference>
<dbReference type="Pfam" id="PF05175">
    <property type="entry name" value="MTS"/>
    <property type="match status" value="1"/>
</dbReference>
<comment type="similarity">
    <text evidence="4">Belongs to the protein N5-glutamine methyltransferase family. PrmB subfamily.</text>
</comment>
<dbReference type="EMBL" id="SNXJ01000004">
    <property type="protein sequence ID" value="TDP28898.1"/>
    <property type="molecule type" value="Genomic_DNA"/>
</dbReference>
<evidence type="ECO:0000313" key="8">
    <source>
        <dbReference type="Proteomes" id="UP000255113"/>
    </source>
</evidence>
<keyword evidence="2 4" id="KW-0808">Transferase</keyword>
<keyword evidence="9" id="KW-1185">Reference proteome</keyword>
<name>A0A379AVN7_AVIGA</name>
<evidence type="ECO:0000313" key="9">
    <source>
        <dbReference type="Proteomes" id="UP000294683"/>
    </source>
</evidence>
<comment type="catalytic activity">
    <reaction evidence="4">
        <text>L-glutaminyl-[ribosomal protein uL3] + S-adenosyl-L-methionine = N(5)-methyl-L-glutaminyl-[ribosomal protein uL3] + S-adenosyl-L-homocysteine + H(+)</text>
        <dbReference type="Rhea" id="RHEA:45020"/>
        <dbReference type="Rhea" id="RHEA-COMP:11063"/>
        <dbReference type="Rhea" id="RHEA-COMP:11064"/>
        <dbReference type="ChEBI" id="CHEBI:15378"/>
        <dbReference type="ChEBI" id="CHEBI:30011"/>
        <dbReference type="ChEBI" id="CHEBI:57856"/>
        <dbReference type="ChEBI" id="CHEBI:59789"/>
        <dbReference type="ChEBI" id="CHEBI:61891"/>
        <dbReference type="EC" id="2.1.1.298"/>
    </reaction>
</comment>
<sequence>MATFNQELIQQILADNVPDSLHSLKDVLRWAYSTFNRSDLYYGHGYDNAWDEAQQLVLTALQLPPDLPTELYDSHLTRSEKASLLELILARIEQRIPVAYLTNRAWFCGLEFYVDERVIVPRSPIGALIEDRFSGLLTKAPQRILDMCTGSGCIAIACATQFPNAEVDAIDLSTDALDVAEINIMHHNLSDRVFPIQSDLFNNLPQDKYDLIVTNPPYVDKEDLDEMPEEYHHEPEMALGSGIDGLEITKRILKAAPDYLADDGVLVCEVGNSMINLIKQFPNTPFQWLELKNGGLGVFALTKKQLVELNRS</sequence>
<dbReference type="Gene3D" id="1.10.8.10">
    <property type="entry name" value="DNA helicase RuvA subunit, C-terminal domain"/>
    <property type="match status" value="1"/>
</dbReference>
<dbReference type="NCBIfam" id="TIGR00536">
    <property type="entry name" value="hemK_fam"/>
    <property type="match status" value="1"/>
</dbReference>
<dbReference type="CDD" id="cd02440">
    <property type="entry name" value="AdoMet_MTases"/>
    <property type="match status" value="1"/>
</dbReference>
<keyword evidence="1 4" id="KW-0489">Methyltransferase</keyword>
<accession>A0A379AVN7</accession>
<evidence type="ECO:0000313" key="6">
    <source>
        <dbReference type="EMBL" id="SUB26319.1"/>
    </source>
</evidence>
<dbReference type="GO" id="GO:0005829">
    <property type="term" value="C:cytosol"/>
    <property type="evidence" value="ECO:0007669"/>
    <property type="project" value="TreeGrafter"/>
</dbReference>
<dbReference type="HAMAP" id="MF_02125">
    <property type="entry name" value="L3_methyltr_PrmB"/>
    <property type="match status" value="1"/>
</dbReference>
<dbReference type="InterPro" id="IPR004556">
    <property type="entry name" value="HemK-like"/>
</dbReference>
<feature type="domain" description="Methyltransferase small" evidence="5">
    <location>
        <begin position="138"/>
        <end position="223"/>
    </location>
</feature>
<proteinExistence type="inferred from homology"/>
<dbReference type="NCBIfam" id="TIGR03533">
    <property type="entry name" value="L3_gln_methyl"/>
    <property type="match status" value="1"/>
</dbReference>
<dbReference type="InterPro" id="IPR007848">
    <property type="entry name" value="Small_mtfrase_dom"/>
</dbReference>
<evidence type="ECO:0000313" key="7">
    <source>
        <dbReference type="EMBL" id="TDP28898.1"/>
    </source>
</evidence>
<dbReference type="InterPro" id="IPR017127">
    <property type="entry name" value="Ribosome_uL3_MTase"/>
</dbReference>
<dbReference type="InterPro" id="IPR029063">
    <property type="entry name" value="SAM-dependent_MTases_sf"/>
</dbReference>
<evidence type="ECO:0000256" key="4">
    <source>
        <dbReference type="HAMAP-Rule" id="MF_02125"/>
    </source>
</evidence>
<protein>
    <recommendedName>
        <fullName evidence="4">Ribosomal protein uL3 glutamine methyltransferase</fullName>
        <shortName evidence="4">uL3 MTase</shortName>
        <ecNumber evidence="4">2.1.1.298</ecNumber>
    </recommendedName>
    <alternativeName>
        <fullName evidence="4">N5-glutamine methyltransferase PrmB</fullName>
    </alternativeName>
</protein>
<organism evidence="6 8">
    <name type="scientific">Avibacterium gallinarum</name>
    <name type="common">Pasteurella gallinarum</name>
    <dbReference type="NCBI Taxonomy" id="755"/>
    <lineage>
        <taxon>Bacteria</taxon>
        <taxon>Pseudomonadati</taxon>
        <taxon>Pseudomonadota</taxon>
        <taxon>Gammaproteobacteria</taxon>
        <taxon>Pasteurellales</taxon>
        <taxon>Pasteurellaceae</taxon>
        <taxon>Avibacterium</taxon>
    </lineage>
</organism>